<dbReference type="Proteomes" id="UP001189429">
    <property type="component" value="Unassembled WGS sequence"/>
</dbReference>
<evidence type="ECO:0000256" key="1">
    <source>
        <dbReference type="SAM" id="MobiDB-lite"/>
    </source>
</evidence>
<feature type="compositionally biased region" description="Basic and acidic residues" evidence="1">
    <location>
        <begin position="172"/>
        <end position="185"/>
    </location>
</feature>
<reference evidence="2" key="1">
    <citation type="submission" date="2023-10" db="EMBL/GenBank/DDBJ databases">
        <authorList>
            <person name="Chen Y."/>
            <person name="Shah S."/>
            <person name="Dougan E. K."/>
            <person name="Thang M."/>
            <person name="Chan C."/>
        </authorList>
    </citation>
    <scope>NUCLEOTIDE SEQUENCE [LARGE SCALE GENOMIC DNA]</scope>
</reference>
<protein>
    <recommendedName>
        <fullName evidence="4">COX assembly mitochondrial protein</fullName>
    </recommendedName>
</protein>
<feature type="region of interest" description="Disordered" evidence="1">
    <location>
        <begin position="165"/>
        <end position="185"/>
    </location>
</feature>
<proteinExistence type="predicted"/>
<sequence length="185" mass="21520">MSGQRLPERAMREVLSTGCSKRASHRQLPRFQQFEIPHKFPRFPQVFGDRIVRRVRKKETGNEEDHPCSKHFDSFLVCARRYPQNYDKKCRTEAGKYLACLEENQKWKASEPYQYMRFLEHFRVFSEGSGSWDEGPGKFRYEEQTPKTHGAGSVLQFGRSDAAAAANAEAAMARHEHQRQDQPPV</sequence>
<dbReference type="PROSITE" id="PS51808">
    <property type="entry name" value="CHCH"/>
    <property type="match status" value="1"/>
</dbReference>
<evidence type="ECO:0000313" key="2">
    <source>
        <dbReference type="EMBL" id="CAK0903521.1"/>
    </source>
</evidence>
<keyword evidence="3" id="KW-1185">Reference proteome</keyword>
<comment type="caution">
    <text evidence="2">The sequence shown here is derived from an EMBL/GenBank/DDBJ whole genome shotgun (WGS) entry which is preliminary data.</text>
</comment>
<evidence type="ECO:0000313" key="3">
    <source>
        <dbReference type="Proteomes" id="UP001189429"/>
    </source>
</evidence>
<evidence type="ECO:0008006" key="4">
    <source>
        <dbReference type="Google" id="ProtNLM"/>
    </source>
</evidence>
<accession>A0ABN9XXD0</accession>
<name>A0ABN9XXD0_9DINO</name>
<dbReference type="EMBL" id="CAUYUJ010021248">
    <property type="protein sequence ID" value="CAK0903521.1"/>
    <property type="molecule type" value="Genomic_DNA"/>
</dbReference>
<gene>
    <name evidence="2" type="ORF">PCOR1329_LOCUS79824</name>
</gene>
<organism evidence="2 3">
    <name type="scientific">Prorocentrum cordatum</name>
    <dbReference type="NCBI Taxonomy" id="2364126"/>
    <lineage>
        <taxon>Eukaryota</taxon>
        <taxon>Sar</taxon>
        <taxon>Alveolata</taxon>
        <taxon>Dinophyceae</taxon>
        <taxon>Prorocentrales</taxon>
        <taxon>Prorocentraceae</taxon>
        <taxon>Prorocentrum</taxon>
    </lineage>
</organism>